<protein>
    <submittedName>
        <fullName evidence="2">Uncharacterized protein</fullName>
    </submittedName>
</protein>
<keyword evidence="1" id="KW-0812">Transmembrane</keyword>
<evidence type="ECO:0000313" key="2">
    <source>
        <dbReference type="EMBL" id="GEM43923.1"/>
    </source>
</evidence>
<evidence type="ECO:0000313" key="3">
    <source>
        <dbReference type="Proteomes" id="UP000321424"/>
    </source>
</evidence>
<proteinExistence type="predicted"/>
<reference evidence="2 3" key="1">
    <citation type="submission" date="2019-07" db="EMBL/GenBank/DDBJ databases">
        <title>Whole genome shotgun sequence of Nocardia ninae NBRC 108245.</title>
        <authorList>
            <person name="Hosoyama A."/>
            <person name="Uohara A."/>
            <person name="Ohji S."/>
            <person name="Ichikawa N."/>
        </authorList>
    </citation>
    <scope>NUCLEOTIDE SEQUENCE [LARGE SCALE GENOMIC DNA]</scope>
    <source>
        <strain evidence="2 3">NBRC 108245</strain>
    </source>
</reference>
<keyword evidence="3" id="KW-1185">Reference proteome</keyword>
<dbReference type="AlphaFoldDB" id="A0A511MTK4"/>
<feature type="transmembrane region" description="Helical" evidence="1">
    <location>
        <begin position="122"/>
        <end position="150"/>
    </location>
</feature>
<organism evidence="2 3">
    <name type="scientific">Nocardia ninae NBRC 108245</name>
    <dbReference type="NCBI Taxonomy" id="1210091"/>
    <lineage>
        <taxon>Bacteria</taxon>
        <taxon>Bacillati</taxon>
        <taxon>Actinomycetota</taxon>
        <taxon>Actinomycetes</taxon>
        <taxon>Mycobacteriales</taxon>
        <taxon>Nocardiaceae</taxon>
        <taxon>Nocardia</taxon>
    </lineage>
</organism>
<evidence type="ECO:0000256" key="1">
    <source>
        <dbReference type="SAM" id="Phobius"/>
    </source>
</evidence>
<name>A0A511MTK4_9NOCA</name>
<keyword evidence="1" id="KW-1133">Transmembrane helix</keyword>
<sequence length="152" mass="16357">MVTIERVGARTRRSVPIGTRDASCLVARVNDRAMKVLPGSGRVFKRSYRVVAEIDDRVMSLGPKSIDTCRFIDGRPGEIEKSFCEFTLRSDGSIDVEWETPTEIKVLGHTVEPPQPTEEDALIGFALAAAFGTGALSATSIVMGFVSAALPG</sequence>
<dbReference type="Proteomes" id="UP000321424">
    <property type="component" value="Unassembled WGS sequence"/>
</dbReference>
<dbReference type="EMBL" id="BJXA01000121">
    <property type="protein sequence ID" value="GEM43923.1"/>
    <property type="molecule type" value="Genomic_DNA"/>
</dbReference>
<keyword evidence="1" id="KW-0472">Membrane</keyword>
<comment type="caution">
    <text evidence="2">The sequence shown here is derived from an EMBL/GenBank/DDBJ whole genome shotgun (WGS) entry which is preliminary data.</text>
</comment>
<accession>A0A511MTK4</accession>
<gene>
    <name evidence="2" type="ORF">NN4_84420</name>
</gene>